<evidence type="ECO:0000256" key="1">
    <source>
        <dbReference type="SAM" id="MobiDB-lite"/>
    </source>
</evidence>
<proteinExistence type="predicted"/>
<reference evidence="2 3" key="1">
    <citation type="journal article" date="2024" name="G3 (Bethesda)">
        <title>Genome assembly of Hibiscus sabdariffa L. provides insights into metabolisms of medicinal natural products.</title>
        <authorList>
            <person name="Kim T."/>
        </authorList>
    </citation>
    <scope>NUCLEOTIDE SEQUENCE [LARGE SCALE GENOMIC DNA]</scope>
    <source>
        <strain evidence="2">TK-2024</strain>
        <tissue evidence="2">Old leaves</tissue>
    </source>
</reference>
<evidence type="ECO:0000313" key="2">
    <source>
        <dbReference type="EMBL" id="KAK9044365.1"/>
    </source>
</evidence>
<feature type="region of interest" description="Disordered" evidence="1">
    <location>
        <begin position="138"/>
        <end position="159"/>
    </location>
</feature>
<evidence type="ECO:0000313" key="3">
    <source>
        <dbReference type="Proteomes" id="UP001396334"/>
    </source>
</evidence>
<sequence>MASKVGARFGSLILGKLLGEGSMEVGGELDEDDEVLLTEVFICVMDPASLSIIGSSSFNEDPIPPETLELEEDEDINVAIIRSILWTYHSERDCWYDSVLFKRAGRYGPWKRATSSWIRDDRQGKKLGSNLEKGLSKKHLVSTKATKSSTMDGVDDVGK</sequence>
<dbReference type="EMBL" id="JBBPBN010000003">
    <property type="protein sequence ID" value="KAK9044365.1"/>
    <property type="molecule type" value="Genomic_DNA"/>
</dbReference>
<accession>A0ABR2U3U2</accession>
<keyword evidence="3" id="KW-1185">Reference proteome</keyword>
<organism evidence="2 3">
    <name type="scientific">Hibiscus sabdariffa</name>
    <name type="common">roselle</name>
    <dbReference type="NCBI Taxonomy" id="183260"/>
    <lineage>
        <taxon>Eukaryota</taxon>
        <taxon>Viridiplantae</taxon>
        <taxon>Streptophyta</taxon>
        <taxon>Embryophyta</taxon>
        <taxon>Tracheophyta</taxon>
        <taxon>Spermatophyta</taxon>
        <taxon>Magnoliopsida</taxon>
        <taxon>eudicotyledons</taxon>
        <taxon>Gunneridae</taxon>
        <taxon>Pentapetalae</taxon>
        <taxon>rosids</taxon>
        <taxon>malvids</taxon>
        <taxon>Malvales</taxon>
        <taxon>Malvaceae</taxon>
        <taxon>Malvoideae</taxon>
        <taxon>Hibiscus</taxon>
    </lineage>
</organism>
<name>A0ABR2U3U2_9ROSI</name>
<dbReference type="Proteomes" id="UP001396334">
    <property type="component" value="Unassembled WGS sequence"/>
</dbReference>
<protein>
    <submittedName>
        <fullName evidence="2">Uncharacterized protein</fullName>
    </submittedName>
</protein>
<comment type="caution">
    <text evidence="2">The sequence shown here is derived from an EMBL/GenBank/DDBJ whole genome shotgun (WGS) entry which is preliminary data.</text>
</comment>
<gene>
    <name evidence="2" type="ORF">V6N11_072671</name>
</gene>